<feature type="binding site" evidence="3">
    <location>
        <position position="50"/>
    </location>
    <ligand>
        <name>substrate</name>
    </ligand>
</feature>
<dbReference type="Proteomes" id="UP000002366">
    <property type="component" value="Chromosome"/>
</dbReference>
<feature type="domain" description="HIT" evidence="5">
    <location>
        <begin position="23"/>
        <end position="133"/>
    </location>
</feature>
<evidence type="ECO:0000256" key="3">
    <source>
        <dbReference type="PIRSR" id="PIRSR639383-2"/>
    </source>
</evidence>
<feature type="binding site" evidence="3">
    <location>
        <position position="122"/>
    </location>
    <ligand>
        <name>substrate</name>
    </ligand>
</feature>
<feature type="short sequence motif" description="Histidine triad motif" evidence="4">
    <location>
        <begin position="118"/>
        <end position="122"/>
    </location>
</feature>
<dbReference type="KEGG" id="aco:Amico_1849"/>
<evidence type="ECO:0000256" key="2">
    <source>
        <dbReference type="PIRSR" id="PIRSR639383-1"/>
    </source>
</evidence>
<dbReference type="EMBL" id="CP001997">
    <property type="protein sequence ID" value="ADE57962.1"/>
    <property type="molecule type" value="Genomic_DNA"/>
</dbReference>
<keyword evidence="1" id="KW-0547">Nucleotide-binding</keyword>
<dbReference type="AlphaFoldDB" id="D5EHD0"/>
<dbReference type="RefSeq" id="WP_013049224.1">
    <property type="nucleotide sequence ID" value="NC_014011.1"/>
</dbReference>
<gene>
    <name evidence="6" type="ordered locus">Amico_1849</name>
</gene>
<evidence type="ECO:0000259" key="5">
    <source>
        <dbReference type="PROSITE" id="PS51084"/>
    </source>
</evidence>
<dbReference type="Gene3D" id="3.30.428.10">
    <property type="entry name" value="HIT-like"/>
    <property type="match status" value="1"/>
</dbReference>
<organism evidence="6 7">
    <name type="scientific">Aminobacterium colombiense (strain DSM 12261 / ALA-1)</name>
    <dbReference type="NCBI Taxonomy" id="572547"/>
    <lineage>
        <taxon>Bacteria</taxon>
        <taxon>Thermotogati</taxon>
        <taxon>Synergistota</taxon>
        <taxon>Synergistia</taxon>
        <taxon>Synergistales</taxon>
        <taxon>Aminobacteriaceae</taxon>
        <taxon>Aminobacterium</taxon>
    </lineage>
</organism>
<dbReference type="PROSITE" id="PS51084">
    <property type="entry name" value="HIT_2"/>
    <property type="match status" value="1"/>
</dbReference>
<dbReference type="GO" id="GO:0000166">
    <property type="term" value="F:nucleotide binding"/>
    <property type="evidence" value="ECO:0007669"/>
    <property type="project" value="UniProtKB-KW"/>
</dbReference>
<dbReference type="STRING" id="572547.Amico_1849"/>
<feature type="active site" description="Tele-AMP-histidine intermediate" evidence="2">
    <location>
        <position position="120"/>
    </location>
</feature>
<evidence type="ECO:0000313" key="6">
    <source>
        <dbReference type="EMBL" id="ADE57962.1"/>
    </source>
</evidence>
<dbReference type="InterPro" id="IPR052908">
    <property type="entry name" value="AP-4-A_phosphorylase"/>
</dbReference>
<dbReference type="OrthoDB" id="9784774at2"/>
<accession>D5EHD0</accession>
<dbReference type="PANTHER" id="PTHR42997:SF1">
    <property type="entry name" value="AP-4-A PHOSPHORYLASE"/>
    <property type="match status" value="1"/>
</dbReference>
<name>D5EHD0_AMICL</name>
<sequence>MESIFAPWRMTYIADADKQKTCIFCEFPKKNEDEKNLILHRGTMCFVICNAFPYNPGHLMVAPYRHTAVYEELSDEELLEMHRLGGVCLKVLKKVMHPQGFNLGINLGKVGGAGFDGHLHLHIVPRWNGDTNFMPVLAETRVIAESLEQTYKRLRDEWPLNDC</sequence>
<dbReference type="GO" id="GO:0003824">
    <property type="term" value="F:catalytic activity"/>
    <property type="evidence" value="ECO:0007669"/>
    <property type="project" value="InterPro"/>
</dbReference>
<reference evidence="6 7" key="1">
    <citation type="journal article" date="2010" name="Stand. Genomic Sci.">
        <title>Complete genome sequence of Aminobacterium colombiense type strain (ALA-1).</title>
        <authorList>
            <person name="Chertkov O."/>
            <person name="Sikorski J."/>
            <person name="Brambilla E."/>
            <person name="Lapidus A."/>
            <person name="Copeland A."/>
            <person name="Glavina Del Rio T."/>
            <person name="Nolan M."/>
            <person name="Lucas S."/>
            <person name="Tice H."/>
            <person name="Cheng J.F."/>
            <person name="Han C."/>
            <person name="Detter J.C."/>
            <person name="Bruce D."/>
            <person name="Tapia R."/>
            <person name="Goodwin L."/>
            <person name="Pitluck S."/>
            <person name="Liolios K."/>
            <person name="Ivanova N."/>
            <person name="Mavromatis K."/>
            <person name="Ovchinnikova G."/>
            <person name="Pati A."/>
            <person name="Chen A."/>
            <person name="Palaniappan K."/>
            <person name="Land M."/>
            <person name="Hauser L."/>
            <person name="Chang Y.J."/>
            <person name="Jeffries C.D."/>
            <person name="Spring S."/>
            <person name="Rohde M."/>
            <person name="Goker M."/>
            <person name="Bristow J."/>
            <person name="Eisen J.A."/>
            <person name="Markowitz V."/>
            <person name="Hugenholtz P."/>
            <person name="Kyrpides N.C."/>
            <person name="Klenk H.P."/>
        </authorList>
    </citation>
    <scope>NUCLEOTIDE SEQUENCE [LARGE SCALE GENOMIC DNA]</scope>
    <source>
        <strain evidence="7">DSM 12261 / ALA-1</strain>
    </source>
</reference>
<evidence type="ECO:0000313" key="7">
    <source>
        <dbReference type="Proteomes" id="UP000002366"/>
    </source>
</evidence>
<keyword evidence="7" id="KW-1185">Reference proteome</keyword>
<dbReference type="HOGENOM" id="CLU_056776_1_2_0"/>
<dbReference type="eggNOG" id="COG0537">
    <property type="taxonomic scope" value="Bacteria"/>
</dbReference>
<evidence type="ECO:0000256" key="1">
    <source>
        <dbReference type="ARBA" id="ARBA00022741"/>
    </source>
</evidence>
<protein>
    <submittedName>
        <fullName evidence="6">Histidine triad (HIT) protein</fullName>
    </submittedName>
</protein>
<dbReference type="InterPro" id="IPR036265">
    <property type="entry name" value="HIT-like_sf"/>
</dbReference>
<proteinExistence type="predicted"/>
<dbReference type="SUPFAM" id="SSF54197">
    <property type="entry name" value="HIT-like"/>
    <property type="match status" value="1"/>
</dbReference>
<dbReference type="Pfam" id="PF01230">
    <property type="entry name" value="HIT"/>
    <property type="match status" value="1"/>
</dbReference>
<dbReference type="PANTHER" id="PTHR42997">
    <property type="entry name" value="HIT FAMILY HYDROLASE"/>
    <property type="match status" value="1"/>
</dbReference>
<evidence type="ECO:0000256" key="4">
    <source>
        <dbReference type="PROSITE-ProRule" id="PRU00464"/>
    </source>
</evidence>
<dbReference type="CDD" id="cd01275">
    <property type="entry name" value="FHIT"/>
    <property type="match status" value="1"/>
</dbReference>
<dbReference type="InterPro" id="IPR039383">
    <property type="entry name" value="FHIT"/>
</dbReference>
<dbReference type="InterPro" id="IPR011146">
    <property type="entry name" value="HIT-like"/>
</dbReference>